<feature type="region of interest" description="Disordered" evidence="1">
    <location>
        <begin position="22"/>
        <end position="49"/>
    </location>
</feature>
<dbReference type="SUPFAM" id="SSF54427">
    <property type="entry name" value="NTF2-like"/>
    <property type="match status" value="1"/>
</dbReference>
<evidence type="ECO:0008006" key="3">
    <source>
        <dbReference type="Google" id="ProtNLM"/>
    </source>
</evidence>
<dbReference type="EMBL" id="CADCVS010000134">
    <property type="protein sequence ID" value="CAA9481196.1"/>
    <property type="molecule type" value="Genomic_DNA"/>
</dbReference>
<accession>A0A6J4RXG0</accession>
<gene>
    <name evidence="2" type="ORF">AVDCRST_MAG30-804</name>
</gene>
<proteinExistence type="predicted"/>
<dbReference type="PROSITE" id="PS51257">
    <property type="entry name" value="PROKAR_LIPOPROTEIN"/>
    <property type="match status" value="1"/>
</dbReference>
<sequence length="187" mass="20203">MSRAIATLAVLPLLAACGGGDEPRAERRAIPSPTPPPAAGKPPTRDDAERLRPVIKGWADALRRSDVDRATTYFALPAIVAQGPAYRLRSRDQLRIFNGGLPCGAKLVEVQQDGRYVVGTFELTERPGSKCDAPGQLARVAFVFRGRKFSEWRQVPDTRGAPPGPTRPEEEIPEVPTPEPSSGAEQV</sequence>
<evidence type="ECO:0000313" key="2">
    <source>
        <dbReference type="EMBL" id="CAA9481196.1"/>
    </source>
</evidence>
<organism evidence="2">
    <name type="scientific">uncultured Solirubrobacteraceae bacterium</name>
    <dbReference type="NCBI Taxonomy" id="1162706"/>
    <lineage>
        <taxon>Bacteria</taxon>
        <taxon>Bacillati</taxon>
        <taxon>Actinomycetota</taxon>
        <taxon>Thermoleophilia</taxon>
        <taxon>Solirubrobacterales</taxon>
        <taxon>Solirubrobacteraceae</taxon>
        <taxon>environmental samples</taxon>
    </lineage>
</organism>
<dbReference type="AlphaFoldDB" id="A0A6J4RXG0"/>
<evidence type="ECO:0000256" key="1">
    <source>
        <dbReference type="SAM" id="MobiDB-lite"/>
    </source>
</evidence>
<feature type="region of interest" description="Disordered" evidence="1">
    <location>
        <begin position="153"/>
        <end position="187"/>
    </location>
</feature>
<name>A0A6J4RXG0_9ACTN</name>
<reference evidence="2" key="1">
    <citation type="submission" date="2020-02" db="EMBL/GenBank/DDBJ databases">
        <authorList>
            <person name="Meier V. D."/>
        </authorList>
    </citation>
    <scope>NUCLEOTIDE SEQUENCE</scope>
    <source>
        <strain evidence="2">AVDCRST_MAG30</strain>
    </source>
</reference>
<dbReference type="InterPro" id="IPR032710">
    <property type="entry name" value="NTF2-like_dom_sf"/>
</dbReference>
<protein>
    <recommendedName>
        <fullName evidence="3">DUF4440 domain-containing protein</fullName>
    </recommendedName>
</protein>